<protein>
    <submittedName>
        <fullName evidence="1">Uncharacterized protein</fullName>
    </submittedName>
</protein>
<name>A0A9P8AVZ2_9AGAR</name>
<accession>A0A9P8AVZ2</accession>
<organism evidence="1 2">
    <name type="scientific">Guyanagaster necrorhizus</name>
    <dbReference type="NCBI Taxonomy" id="856835"/>
    <lineage>
        <taxon>Eukaryota</taxon>
        <taxon>Fungi</taxon>
        <taxon>Dikarya</taxon>
        <taxon>Basidiomycota</taxon>
        <taxon>Agaricomycotina</taxon>
        <taxon>Agaricomycetes</taxon>
        <taxon>Agaricomycetidae</taxon>
        <taxon>Agaricales</taxon>
        <taxon>Marasmiineae</taxon>
        <taxon>Physalacriaceae</taxon>
        <taxon>Guyanagaster</taxon>
    </lineage>
</organism>
<dbReference type="RefSeq" id="XP_043043340.1">
    <property type="nucleotide sequence ID" value="XM_043176821.1"/>
</dbReference>
<dbReference type="AlphaFoldDB" id="A0A9P8AVZ2"/>
<evidence type="ECO:0000313" key="1">
    <source>
        <dbReference type="EMBL" id="KAG7449840.1"/>
    </source>
</evidence>
<reference evidence="1" key="1">
    <citation type="submission" date="2020-11" db="EMBL/GenBank/DDBJ databases">
        <title>Adaptations for nitrogen fixation in a non-lichenized fungal sporocarp promotes dispersal by wood-feeding termites.</title>
        <authorList>
            <consortium name="DOE Joint Genome Institute"/>
            <person name="Koch R.A."/>
            <person name="Yoon G."/>
            <person name="Arayal U."/>
            <person name="Lail K."/>
            <person name="Amirebrahimi M."/>
            <person name="Labutti K."/>
            <person name="Lipzen A."/>
            <person name="Riley R."/>
            <person name="Barry K."/>
            <person name="Henrissat B."/>
            <person name="Grigoriev I.V."/>
            <person name="Herr J.R."/>
            <person name="Aime M.C."/>
        </authorList>
    </citation>
    <scope>NUCLEOTIDE SEQUENCE</scope>
    <source>
        <strain evidence="1">MCA 3950</strain>
    </source>
</reference>
<comment type="caution">
    <text evidence="1">The sequence shown here is derived from an EMBL/GenBank/DDBJ whole genome shotgun (WGS) entry which is preliminary data.</text>
</comment>
<sequence>MDNSVWRLQNDHVDRPIKIYNKDPWSSPYVRTQIVDVAANGSNVAGGIILILLSEELKILGIHKCLSLSVEEFEYDRLRSFACVTDYVGPSCHGWGASGALPIPSLGYSDKRMAYIDPDCLPRTVVSARLSGSGYRTPGSGIECGAGRKSRKFSTLYQGIGEDTDSECGIGGKTVEVARGADTHAVD</sequence>
<evidence type="ECO:0000313" key="2">
    <source>
        <dbReference type="Proteomes" id="UP000812287"/>
    </source>
</evidence>
<dbReference type="Proteomes" id="UP000812287">
    <property type="component" value="Unassembled WGS sequence"/>
</dbReference>
<gene>
    <name evidence="1" type="ORF">BT62DRAFT_1002153</name>
</gene>
<dbReference type="EMBL" id="MU250527">
    <property type="protein sequence ID" value="KAG7449840.1"/>
    <property type="molecule type" value="Genomic_DNA"/>
</dbReference>
<proteinExistence type="predicted"/>
<keyword evidence="2" id="KW-1185">Reference proteome</keyword>
<dbReference type="GeneID" id="66099108"/>